<dbReference type="HOGENOM" id="CLU_024009_0_0_1"/>
<evidence type="ECO:0000256" key="2">
    <source>
        <dbReference type="SAM" id="Phobius"/>
    </source>
</evidence>
<reference evidence="3 4" key="1">
    <citation type="journal article" date="2013" name="J. Biotechnol.">
        <title>Establishment and interpretation of the genome sequence of the phytopathogenic fungus Rhizoctonia solani AG1-IB isolate 7/3/14.</title>
        <authorList>
            <person name="Wibberg D.W."/>
            <person name="Jelonek L.J."/>
            <person name="Rupp O.R."/>
            <person name="Hennig M.H."/>
            <person name="Eikmeyer F.E."/>
            <person name="Goesmann A.G."/>
            <person name="Hartmann A.H."/>
            <person name="Borriss R.B."/>
            <person name="Grosch R.G."/>
            <person name="Puehler A.P."/>
            <person name="Schlueter A.S."/>
        </authorList>
    </citation>
    <scope>NUCLEOTIDE SEQUENCE [LARGE SCALE GENOMIC DNA]</scope>
    <source>
        <strain evidence="4">AG1-IB / isolate 7/3/14</strain>
    </source>
</reference>
<protein>
    <recommendedName>
        <fullName evidence="5">Transmembrane protein</fullName>
    </recommendedName>
</protein>
<accession>M5BZJ7</accession>
<feature type="transmembrane region" description="Helical" evidence="2">
    <location>
        <begin position="20"/>
        <end position="46"/>
    </location>
</feature>
<evidence type="ECO:0000313" key="3">
    <source>
        <dbReference type="EMBL" id="CCO32656.1"/>
    </source>
</evidence>
<proteinExistence type="predicted"/>
<gene>
    <name evidence="3" type="ORF">BN14_06719</name>
</gene>
<organism evidence="3 4">
    <name type="scientific">Thanatephorus cucumeris (strain AG1-IB / isolate 7/3/14)</name>
    <name type="common">Lettuce bottom rot fungus</name>
    <name type="synonym">Rhizoctonia solani</name>
    <dbReference type="NCBI Taxonomy" id="1108050"/>
    <lineage>
        <taxon>Eukaryota</taxon>
        <taxon>Fungi</taxon>
        <taxon>Dikarya</taxon>
        <taxon>Basidiomycota</taxon>
        <taxon>Agaricomycotina</taxon>
        <taxon>Agaricomycetes</taxon>
        <taxon>Cantharellales</taxon>
        <taxon>Ceratobasidiaceae</taxon>
        <taxon>Rhizoctonia</taxon>
        <taxon>Rhizoctonia solani AG-1</taxon>
    </lineage>
</organism>
<keyword evidence="2" id="KW-1133">Transmembrane helix</keyword>
<evidence type="ECO:0000256" key="1">
    <source>
        <dbReference type="SAM" id="MobiDB-lite"/>
    </source>
</evidence>
<sequence>MLRVVSLEYNLGHPHPKGHWFLLATVLIFIFAVPALVLVNLATLGYDLVPSLKNNFTSNEDSRDVWWGNRRLPYLLRPRYQSCDPKELTRGDTFRLSGGIFDYTVMSVWNTSKSTEEAGTQGPSLVEYTGQSFAHCFANSSRFDYSLVEQTQTLTVGVFCSSSDSFKADVSMQTTVTFAWTLGKDFIGQYYGPGLEPEDLVNADPLKYRRTVLAALQVISTDSLTIMRHSDKHLPNPLLSASMTFFGNQDTTLFDYVEGTFAYMNGSTPTPYHESLAIYFPGIYNILNLVIDAVHLDLGNLLYPNAFRNASRLNELVGPNLAPAPPDVPVAISAADWAEGSKPFYFNQLTKYQTWAQALLDGFPVQLNDGSLTLPSKSVMATGYLCPTYRVKPLGPLLVSVFVGSATMILSVWSAWMFFTAFLARRMMPPRVICHCSDCEKRREIDAEEARKRAENPIQYGALAGFVAFMKGTRRPIPTSAPRDEERTGVEALGYREPSRPARPDYTSEPFDGNKHVSYLSTSTAGAK</sequence>
<dbReference type="AlphaFoldDB" id="M5BZJ7"/>
<evidence type="ECO:0000313" key="4">
    <source>
        <dbReference type="Proteomes" id="UP000012065"/>
    </source>
</evidence>
<dbReference type="EMBL" id="CAOJ01010210">
    <property type="protein sequence ID" value="CCO32656.1"/>
    <property type="molecule type" value="Genomic_DNA"/>
</dbReference>
<name>M5BZJ7_THACB</name>
<comment type="caution">
    <text evidence="3">The sequence shown here is derived from an EMBL/GenBank/DDBJ whole genome shotgun (WGS) entry which is preliminary data.</text>
</comment>
<feature type="transmembrane region" description="Helical" evidence="2">
    <location>
        <begin position="397"/>
        <end position="423"/>
    </location>
</feature>
<feature type="compositionally biased region" description="Polar residues" evidence="1">
    <location>
        <begin position="519"/>
        <end position="528"/>
    </location>
</feature>
<evidence type="ECO:0008006" key="5">
    <source>
        <dbReference type="Google" id="ProtNLM"/>
    </source>
</evidence>
<feature type="region of interest" description="Disordered" evidence="1">
    <location>
        <begin position="474"/>
        <end position="528"/>
    </location>
</feature>
<keyword evidence="2" id="KW-0812">Transmembrane</keyword>
<keyword evidence="2" id="KW-0472">Membrane</keyword>
<dbReference type="Proteomes" id="UP000012065">
    <property type="component" value="Unassembled WGS sequence"/>
</dbReference>